<dbReference type="Proteomes" id="UP000009888">
    <property type="component" value="Unassembled WGS sequence"/>
</dbReference>
<dbReference type="InterPro" id="IPR006685">
    <property type="entry name" value="MscS_channel_2nd"/>
</dbReference>
<dbReference type="eggNOG" id="COG0668">
    <property type="taxonomic scope" value="Bacteria"/>
</dbReference>
<feature type="transmembrane region" description="Helical" evidence="6">
    <location>
        <begin position="185"/>
        <end position="206"/>
    </location>
</feature>
<dbReference type="Gene3D" id="2.30.30.60">
    <property type="match status" value="1"/>
</dbReference>
<dbReference type="EMBL" id="AGWL01000005">
    <property type="protein sequence ID" value="EKU95108.1"/>
    <property type="molecule type" value="Genomic_DNA"/>
</dbReference>
<dbReference type="PATRIC" id="fig|883066.3.peg.907"/>
<dbReference type="HOGENOM" id="CLU_021080_1_0_11"/>
<evidence type="ECO:0000256" key="3">
    <source>
        <dbReference type="ARBA" id="ARBA00022989"/>
    </source>
</evidence>
<evidence type="ECO:0000256" key="1">
    <source>
        <dbReference type="ARBA" id="ARBA00004370"/>
    </source>
</evidence>
<proteinExistence type="predicted"/>
<dbReference type="PANTHER" id="PTHR30566:SF25">
    <property type="entry name" value="INNER MEMBRANE PROTEIN"/>
    <property type="match status" value="1"/>
</dbReference>
<feature type="transmembrane region" description="Helical" evidence="6">
    <location>
        <begin position="141"/>
        <end position="165"/>
    </location>
</feature>
<keyword evidence="9" id="KW-1185">Reference proteome</keyword>
<evidence type="ECO:0000256" key="2">
    <source>
        <dbReference type="ARBA" id="ARBA00022692"/>
    </source>
</evidence>
<feature type="transmembrane region" description="Helical" evidence="6">
    <location>
        <begin position="62"/>
        <end position="88"/>
    </location>
</feature>
<keyword evidence="2 6" id="KW-0812">Transmembrane</keyword>
<feature type="region of interest" description="Disordered" evidence="5">
    <location>
        <begin position="447"/>
        <end position="476"/>
    </location>
</feature>
<feature type="compositionally biased region" description="Basic and acidic residues" evidence="5">
    <location>
        <begin position="556"/>
        <end position="569"/>
    </location>
</feature>
<sequence>MLSGSAGSLASLEAGPRAAVPVSLPLRQVLAETPSPSDSPSASDLETAAAAAVENTVEFGQVVAVVAIGVAVGLLLAVVIVSILRVALRRSTAMLMTVKGARVPMFVTLAILGGWLSLRLYGRGLTDAEQPSYYDGLSHLLLISLILSIGWLAVGAVNGFSHGYLQLIKEVAETRYRRVQTQLQILRRLINVIIVVIAISAALLTFPTARAFGASLLASAGLISVIAGIAAQSTLGNVFAGLQLAFSDSLRVNDLIVWKEITATVEEITLTYVVLKVWNGRRLIVPSSQMTTTTFENWTRRVPEMTGTVQFDLDWQAPINAIRAELNAILQSTDLWNGETGVLQVTSVDNGIIKVSAQVSANSAGEMFDLQFYVREQLLRWLQEHSPESMPRQRFYVSEGARPRSAEEADHSQEIYVLHSGEVAGEGADRAEVAGVLGTGAAEGGLAGGPADGSLSASAGEPAGVAEEGPAVEDGLDPSWRRKIWLSSDDEDELDLDTTDIGLGADVEAVERHRRSKSRRKNAARGKSGRGKNAARSAGRKAADGKRRGKQGQVARENRKPRGRAEESRSGGSAEGARLTAETKLMRPSEIMATAPKRIPIAERHLPRSYTPGEKPRTEAEHQRRPEPGRAYELEQENPQGVHPDLRVEDATARPVAGGQPGSETRAGASGVNQVDAADTGQPAVKTAPTDTQVKAGHEASLFTGSEKNESRGREYAGPGEEVLEERERTAARHNGLIDESGEGLGGRTAVMDAVEPEEKK</sequence>
<protein>
    <recommendedName>
        <fullName evidence="7">Mechanosensitive ion channel MscS domain-containing protein</fullName>
    </recommendedName>
</protein>
<comment type="subcellular location">
    <subcellularLocation>
        <location evidence="1">Membrane</location>
    </subcellularLocation>
</comment>
<evidence type="ECO:0000313" key="9">
    <source>
        <dbReference type="Proteomes" id="UP000009888"/>
    </source>
</evidence>
<keyword evidence="4 6" id="KW-0472">Membrane</keyword>
<name>K9EEJ9_9ACTO</name>
<comment type="caution">
    <text evidence="8">The sequence shown here is derived from an EMBL/GenBank/DDBJ whole genome shotgun (WGS) entry which is preliminary data.</text>
</comment>
<feature type="transmembrane region" description="Helical" evidence="6">
    <location>
        <begin position="100"/>
        <end position="121"/>
    </location>
</feature>
<evidence type="ECO:0000256" key="5">
    <source>
        <dbReference type="SAM" id="MobiDB-lite"/>
    </source>
</evidence>
<reference evidence="8 9" key="1">
    <citation type="submission" date="2012-09" db="EMBL/GenBank/DDBJ databases">
        <title>The Genome Sequence of Actinobaculum massiliae ACS-171-V-COL2.</title>
        <authorList>
            <consortium name="The Broad Institute Genome Sequencing Platform"/>
            <person name="Earl A."/>
            <person name="Ward D."/>
            <person name="Feldgarden M."/>
            <person name="Gevers D."/>
            <person name="Saerens B."/>
            <person name="Vaneechoutte M."/>
            <person name="Walker B."/>
            <person name="Young S.K."/>
            <person name="Zeng Q."/>
            <person name="Gargeya S."/>
            <person name="Fitzgerald M."/>
            <person name="Haas B."/>
            <person name="Abouelleil A."/>
            <person name="Alvarado L."/>
            <person name="Arachchi H.M."/>
            <person name="Berlin A."/>
            <person name="Chapman S.B."/>
            <person name="Goldberg J."/>
            <person name="Griggs A."/>
            <person name="Gujja S."/>
            <person name="Hansen M."/>
            <person name="Howarth C."/>
            <person name="Imamovic A."/>
            <person name="Larimer J."/>
            <person name="McCowen C."/>
            <person name="Montmayeur A."/>
            <person name="Murphy C."/>
            <person name="Neiman D."/>
            <person name="Pearson M."/>
            <person name="Priest M."/>
            <person name="Roberts A."/>
            <person name="Saif S."/>
            <person name="Shea T."/>
            <person name="Sisk P."/>
            <person name="Sykes S."/>
            <person name="Wortman J."/>
            <person name="Nusbaum C."/>
            <person name="Birren B."/>
        </authorList>
    </citation>
    <scope>NUCLEOTIDE SEQUENCE [LARGE SCALE GENOMIC DNA]</scope>
    <source>
        <strain evidence="9">ACS-171-V-Col2</strain>
    </source>
</reference>
<dbReference type="InterPro" id="IPR023408">
    <property type="entry name" value="MscS_beta-dom_sf"/>
</dbReference>
<evidence type="ECO:0000256" key="4">
    <source>
        <dbReference type="ARBA" id="ARBA00023136"/>
    </source>
</evidence>
<dbReference type="InterPro" id="IPR010920">
    <property type="entry name" value="LSM_dom_sf"/>
</dbReference>
<evidence type="ECO:0000259" key="7">
    <source>
        <dbReference type="Pfam" id="PF00924"/>
    </source>
</evidence>
<feature type="region of interest" description="Disordered" evidence="5">
    <location>
        <begin position="507"/>
        <end position="722"/>
    </location>
</feature>
<feature type="region of interest" description="Disordered" evidence="5">
    <location>
        <begin position="734"/>
        <end position="761"/>
    </location>
</feature>
<dbReference type="Gene3D" id="1.10.287.1260">
    <property type="match status" value="1"/>
</dbReference>
<dbReference type="STRING" id="202789.GCA_001457435_01253"/>
<accession>K9EEJ9</accession>
<dbReference type="Pfam" id="PF00924">
    <property type="entry name" value="MS_channel_2nd"/>
    <property type="match status" value="1"/>
</dbReference>
<feature type="compositionally biased region" description="Basic and acidic residues" evidence="5">
    <location>
        <begin position="614"/>
        <end position="633"/>
    </location>
</feature>
<evidence type="ECO:0000256" key="6">
    <source>
        <dbReference type="SAM" id="Phobius"/>
    </source>
</evidence>
<dbReference type="GO" id="GO:0016020">
    <property type="term" value="C:membrane"/>
    <property type="evidence" value="ECO:0007669"/>
    <property type="project" value="UniProtKB-SubCell"/>
</dbReference>
<feature type="domain" description="Mechanosensitive ion channel MscS" evidence="7">
    <location>
        <begin position="234"/>
        <end position="300"/>
    </location>
</feature>
<keyword evidence="3 6" id="KW-1133">Transmembrane helix</keyword>
<organism evidence="8 9">
    <name type="scientific">Actinobaculum massiliense ACS-171-V-Col2</name>
    <dbReference type="NCBI Taxonomy" id="883066"/>
    <lineage>
        <taxon>Bacteria</taxon>
        <taxon>Bacillati</taxon>
        <taxon>Actinomycetota</taxon>
        <taxon>Actinomycetes</taxon>
        <taxon>Actinomycetales</taxon>
        <taxon>Actinomycetaceae</taxon>
        <taxon>Actinobaculum</taxon>
    </lineage>
</organism>
<gene>
    <name evidence="8" type="ORF">HMPREF9233_00869</name>
</gene>
<dbReference type="AlphaFoldDB" id="K9EEJ9"/>
<feature type="compositionally biased region" description="Basic residues" evidence="5">
    <location>
        <begin position="512"/>
        <end position="530"/>
    </location>
</feature>
<dbReference type="PANTHER" id="PTHR30566">
    <property type="entry name" value="YNAI-RELATED MECHANOSENSITIVE ION CHANNEL"/>
    <property type="match status" value="1"/>
</dbReference>
<evidence type="ECO:0000313" key="8">
    <source>
        <dbReference type="EMBL" id="EKU95108.1"/>
    </source>
</evidence>
<dbReference type="GO" id="GO:0055085">
    <property type="term" value="P:transmembrane transport"/>
    <property type="evidence" value="ECO:0007669"/>
    <property type="project" value="InterPro"/>
</dbReference>
<dbReference type="SUPFAM" id="SSF50182">
    <property type="entry name" value="Sm-like ribonucleoproteins"/>
    <property type="match status" value="1"/>
</dbReference>